<dbReference type="Pfam" id="PF00171">
    <property type="entry name" value="Aldedh"/>
    <property type="match status" value="1"/>
</dbReference>
<dbReference type="SUPFAM" id="SSF53720">
    <property type="entry name" value="ALDH-like"/>
    <property type="match status" value="1"/>
</dbReference>
<accession>A0ABZ0QNK5</accession>
<dbReference type="PANTHER" id="PTHR42862">
    <property type="entry name" value="DELTA-1-PYRROLINE-5-CARBOXYLATE DEHYDROGENASE 1, ISOFORM A-RELATED"/>
    <property type="match status" value="1"/>
</dbReference>
<evidence type="ECO:0000256" key="3">
    <source>
        <dbReference type="ARBA" id="ARBA00023002"/>
    </source>
</evidence>
<dbReference type="GO" id="GO:0003842">
    <property type="term" value="F:L-glutamate gamma-semialdehyde dehydrogenase activity"/>
    <property type="evidence" value="ECO:0007669"/>
    <property type="project" value="UniProtKB-EC"/>
</dbReference>
<dbReference type="InterPro" id="IPR050485">
    <property type="entry name" value="Proline_metab_enzyme"/>
</dbReference>
<evidence type="ECO:0000256" key="5">
    <source>
        <dbReference type="ARBA" id="ARBA00048142"/>
    </source>
</evidence>
<dbReference type="Gene3D" id="3.40.309.10">
    <property type="entry name" value="Aldehyde Dehydrogenase, Chain A, domain 2"/>
    <property type="match status" value="1"/>
</dbReference>
<sequence length="516" mass="56363">MAVPEFRNEPLTDFSQPAAHQAMTEALAQVRAQFGRHYPLWIGGRAVDTPERIVSYNPGRKTEVVGTVARATREHAEQALAAAWEAFGPWSRLPASARAAVLFRAAAIMRRRKLELAAWEVYEAGKTWPEADADVAEAIDFLEYYGRQALRLAEPQPVTPLAGEFNETFYIPLGAGLVIPPWNFPLAILTGTTVGPVVAGNTVILKPASNTPVIGAKFMEIMIEAGIPAGVINFLPGPGPEVGDYLVAHPRTRFVNFTGSMEVGLRIYEQAARRQPGQIWLKRVVAEMGGKDAIVVDESADLEEAANGIVVSAFGFQGQKCSACSRAIVVDGVYDEVLQRVVEKTRQLRVGQADDPATQVGPVIDQAAFQKIMRYIEIGRGEGRLVVGGQGDDREGYFIQPTVFADVDGRATIAQEEIFGPVVAFIRARDFDHALALANDTMYGLTGSVYARDRYKLERAKHEFHVGNLYFNRKCTGALVGVHPFGGWNMSGTDAKAGGPDYLLWFMQPKSVSEKL</sequence>
<dbReference type="NCBIfam" id="NF002852">
    <property type="entry name" value="PRK03137.1"/>
    <property type="match status" value="1"/>
</dbReference>
<dbReference type="InterPro" id="IPR016160">
    <property type="entry name" value="Ald_DH_CS_CYS"/>
</dbReference>
<dbReference type="RefSeq" id="WP_318750682.1">
    <property type="nucleotide sequence ID" value="NZ_CP132508.1"/>
</dbReference>
<dbReference type="InterPro" id="IPR016161">
    <property type="entry name" value="Ald_DH/histidinol_DH"/>
</dbReference>
<dbReference type="EMBL" id="CP132508">
    <property type="protein sequence ID" value="WPD18996.1"/>
    <property type="molecule type" value="Genomic_DNA"/>
</dbReference>
<evidence type="ECO:0000313" key="10">
    <source>
        <dbReference type="Proteomes" id="UP001304683"/>
    </source>
</evidence>
<dbReference type="PANTHER" id="PTHR42862:SF1">
    <property type="entry name" value="DELTA-1-PYRROLINE-5-CARBOXYLATE DEHYDROGENASE 2, ISOFORM A-RELATED"/>
    <property type="match status" value="1"/>
</dbReference>
<dbReference type="Gene3D" id="3.40.605.10">
    <property type="entry name" value="Aldehyde Dehydrogenase, Chain A, domain 1"/>
    <property type="match status" value="1"/>
</dbReference>
<comment type="catalytic activity">
    <reaction evidence="5">
        <text>L-glutamate 5-semialdehyde + NAD(+) + H2O = L-glutamate + NADH + 2 H(+)</text>
        <dbReference type="Rhea" id="RHEA:30235"/>
        <dbReference type="ChEBI" id="CHEBI:15377"/>
        <dbReference type="ChEBI" id="CHEBI:15378"/>
        <dbReference type="ChEBI" id="CHEBI:29985"/>
        <dbReference type="ChEBI" id="CHEBI:57540"/>
        <dbReference type="ChEBI" id="CHEBI:57945"/>
        <dbReference type="ChEBI" id="CHEBI:58066"/>
        <dbReference type="EC" id="1.2.1.88"/>
    </reaction>
</comment>
<dbReference type="InterPro" id="IPR016163">
    <property type="entry name" value="Ald_DH_C"/>
</dbReference>
<dbReference type="NCBIfam" id="TIGR01237">
    <property type="entry name" value="D1pyr5carbox2"/>
    <property type="match status" value="1"/>
</dbReference>
<evidence type="ECO:0000256" key="4">
    <source>
        <dbReference type="ARBA" id="ARBA00023027"/>
    </source>
</evidence>
<feature type="active site" evidence="6">
    <location>
        <position position="287"/>
    </location>
</feature>
<comment type="similarity">
    <text evidence="7">Belongs to the aldehyde dehydrogenase family.</text>
</comment>
<comment type="pathway">
    <text evidence="1">Amino-acid degradation; L-proline degradation into L-glutamate; L-glutamate from L-proline: step 2/2.</text>
</comment>
<evidence type="ECO:0000259" key="8">
    <source>
        <dbReference type="Pfam" id="PF00171"/>
    </source>
</evidence>
<dbReference type="InterPro" id="IPR029510">
    <property type="entry name" value="Ald_DH_CS_GLU"/>
</dbReference>
<dbReference type="InterPro" id="IPR016162">
    <property type="entry name" value="Ald_DH_N"/>
</dbReference>
<dbReference type="PROSITE" id="PS00070">
    <property type="entry name" value="ALDEHYDE_DEHYDR_CYS"/>
    <property type="match status" value="1"/>
</dbReference>
<dbReference type="EC" id="1.2.1.88" evidence="2"/>
<dbReference type="InterPro" id="IPR015590">
    <property type="entry name" value="Aldehyde_DH_dom"/>
</dbReference>
<keyword evidence="3 7" id="KW-0560">Oxidoreductase</keyword>
<name>A0ABZ0QNK5_9FIRM</name>
<evidence type="ECO:0000256" key="1">
    <source>
        <dbReference type="ARBA" id="ARBA00004786"/>
    </source>
</evidence>
<reference evidence="9 10" key="1">
    <citation type="submission" date="2023-08" db="EMBL/GenBank/DDBJ databases">
        <title>Genome sequence of Thermaerobacter compostii strain Ins1, a spore-forming filamentous bacterium isolated from a deep geothermal reservoir.</title>
        <authorList>
            <person name="Bregnard D."/>
            <person name="Gonzalez D."/>
            <person name="Junier P."/>
        </authorList>
    </citation>
    <scope>NUCLEOTIDE SEQUENCE [LARGE SCALE GENOMIC DNA]</scope>
    <source>
        <strain evidence="9 10">Ins1</strain>
    </source>
</reference>
<dbReference type="Proteomes" id="UP001304683">
    <property type="component" value="Chromosome"/>
</dbReference>
<organism evidence="9 10">
    <name type="scientific">Thermaerobacter composti</name>
    <dbReference type="NCBI Taxonomy" id="554949"/>
    <lineage>
        <taxon>Bacteria</taxon>
        <taxon>Bacillati</taxon>
        <taxon>Bacillota</taxon>
        <taxon>Clostridia</taxon>
        <taxon>Eubacteriales</taxon>
        <taxon>Clostridiales Family XVII. Incertae Sedis</taxon>
        <taxon>Thermaerobacter</taxon>
    </lineage>
</organism>
<proteinExistence type="inferred from homology"/>
<evidence type="ECO:0000313" key="9">
    <source>
        <dbReference type="EMBL" id="WPD18996.1"/>
    </source>
</evidence>
<evidence type="ECO:0000256" key="7">
    <source>
        <dbReference type="RuleBase" id="RU003345"/>
    </source>
</evidence>
<evidence type="ECO:0000256" key="6">
    <source>
        <dbReference type="PROSITE-ProRule" id="PRU10007"/>
    </source>
</evidence>
<protein>
    <recommendedName>
        <fullName evidence="2">L-glutamate gamma-semialdehyde dehydrogenase</fullName>
        <ecNumber evidence="2">1.2.1.88</ecNumber>
    </recommendedName>
</protein>
<gene>
    <name evidence="9" type="primary">pruA</name>
    <name evidence="9" type="ORF">Q5761_11700</name>
</gene>
<dbReference type="CDD" id="cd07124">
    <property type="entry name" value="ALDH_PutA-P5CDH-RocA"/>
    <property type="match status" value="1"/>
</dbReference>
<dbReference type="PROSITE" id="PS00687">
    <property type="entry name" value="ALDEHYDE_DEHYDR_GLU"/>
    <property type="match status" value="1"/>
</dbReference>
<keyword evidence="10" id="KW-1185">Reference proteome</keyword>
<keyword evidence="4" id="KW-0520">NAD</keyword>
<feature type="domain" description="Aldehyde dehydrogenase" evidence="8">
    <location>
        <begin position="51"/>
        <end position="512"/>
    </location>
</feature>
<dbReference type="InterPro" id="IPR005932">
    <property type="entry name" value="RocA"/>
</dbReference>
<evidence type="ECO:0000256" key="2">
    <source>
        <dbReference type="ARBA" id="ARBA00012884"/>
    </source>
</evidence>